<evidence type="ECO:0000313" key="1">
    <source>
        <dbReference type="EMBL" id="KKS13595.1"/>
    </source>
</evidence>
<sequence>MNVSELARQLNTTTTELYHLLPQFGFDIGRKAVKVDDRVAYKIQAAWPPLYRKWQDEQKAKYSLNANEALKARGAGEEVEKKIVPVPPAITRGFGSKN</sequence>
<organism evidence="1 2">
    <name type="scientific">Candidatus Magasanikbacteria bacterium GW2011_GWA2_41_55</name>
    <dbReference type="NCBI Taxonomy" id="1619038"/>
    <lineage>
        <taxon>Bacteria</taxon>
        <taxon>Candidatus Magasanikiibacteriota</taxon>
    </lineage>
</organism>
<dbReference type="EMBL" id="LCBP01000002">
    <property type="protein sequence ID" value="KKS13595.1"/>
    <property type="molecule type" value="Genomic_DNA"/>
</dbReference>
<accession>A0A0G0WLD6</accession>
<evidence type="ECO:0000313" key="2">
    <source>
        <dbReference type="Proteomes" id="UP000034299"/>
    </source>
</evidence>
<name>A0A0G0WLD6_9BACT</name>
<gene>
    <name evidence="1" type="ORF">UU69_C0002G0030</name>
</gene>
<comment type="caution">
    <text evidence="1">The sequence shown here is derived from an EMBL/GenBank/DDBJ whole genome shotgun (WGS) entry which is preliminary data.</text>
</comment>
<dbReference type="AlphaFoldDB" id="A0A0G0WLD6"/>
<protein>
    <submittedName>
        <fullName evidence="1">Uncharacterized protein</fullName>
    </submittedName>
</protein>
<reference evidence="1 2" key="1">
    <citation type="journal article" date="2015" name="Nature">
        <title>rRNA introns, odd ribosomes, and small enigmatic genomes across a large radiation of phyla.</title>
        <authorList>
            <person name="Brown C.T."/>
            <person name="Hug L.A."/>
            <person name="Thomas B.C."/>
            <person name="Sharon I."/>
            <person name="Castelle C.J."/>
            <person name="Singh A."/>
            <person name="Wilkins M.J."/>
            <person name="Williams K.H."/>
            <person name="Banfield J.F."/>
        </authorList>
    </citation>
    <scope>NUCLEOTIDE SEQUENCE [LARGE SCALE GENOMIC DNA]</scope>
</reference>
<dbReference type="Proteomes" id="UP000034299">
    <property type="component" value="Unassembled WGS sequence"/>
</dbReference>
<proteinExistence type="predicted"/>